<gene>
    <name evidence="3" type="ORF">QMA06_01545</name>
</gene>
<comment type="caution">
    <text evidence="3">The sequence shown here is derived from an EMBL/GenBank/DDBJ whole genome shotgun (WGS) entry which is preliminary data.</text>
</comment>
<keyword evidence="1" id="KW-0732">Signal</keyword>
<evidence type="ECO:0000313" key="3">
    <source>
        <dbReference type="EMBL" id="MDN3491386.1"/>
    </source>
</evidence>
<dbReference type="Proteomes" id="UP001231197">
    <property type="component" value="Unassembled WGS sequence"/>
</dbReference>
<keyword evidence="4" id="KW-1185">Reference proteome</keyword>
<evidence type="ECO:0000313" key="4">
    <source>
        <dbReference type="Proteomes" id="UP001231197"/>
    </source>
</evidence>
<feature type="domain" description="DUF4382" evidence="2">
    <location>
        <begin position="46"/>
        <end position="176"/>
    </location>
</feature>
<evidence type="ECO:0000259" key="2">
    <source>
        <dbReference type="Pfam" id="PF14321"/>
    </source>
</evidence>
<dbReference type="Pfam" id="PF14321">
    <property type="entry name" value="DUF4382"/>
    <property type="match status" value="1"/>
</dbReference>
<organism evidence="3 4">
    <name type="scientific">Winogradskyella bathintestinalis</name>
    <dbReference type="NCBI Taxonomy" id="3035208"/>
    <lineage>
        <taxon>Bacteria</taxon>
        <taxon>Pseudomonadati</taxon>
        <taxon>Bacteroidota</taxon>
        <taxon>Flavobacteriia</taxon>
        <taxon>Flavobacteriales</taxon>
        <taxon>Flavobacteriaceae</taxon>
        <taxon>Winogradskyella</taxon>
    </lineage>
</organism>
<dbReference type="EMBL" id="JASDDK010000001">
    <property type="protein sequence ID" value="MDN3491386.1"/>
    <property type="molecule type" value="Genomic_DNA"/>
</dbReference>
<sequence length="185" mass="21013">MKHLQSVKLLVVSFIILISFSSCSKEEMSIDGNKAALTVKLKSHSNSQHQVFLDIEDVQVKVKENDGLQPAWVSLNAVNIGTHNMSELTNQSELLLVEHFELNPTYIQEIRLVLGDNNFINSNEILIRLETEETATVSNLVKTDIEENHIYQVVININIDESVSFDATKNTMLLNPKLYTEIRKF</sequence>
<protein>
    <submittedName>
        <fullName evidence="3">DUF4382 domain-containing protein</fullName>
    </submittedName>
</protein>
<proteinExistence type="predicted"/>
<name>A0ABT7ZQV5_9FLAO</name>
<evidence type="ECO:0000256" key="1">
    <source>
        <dbReference type="SAM" id="SignalP"/>
    </source>
</evidence>
<reference evidence="3 4" key="1">
    <citation type="journal article" date="2023" name="Int. J. Syst. Evol. Microbiol.">
        <title>Winogradskyella bathintestinalis sp. nov., isolated from the intestine of the deep-sea loosejaw dragonfish, Malacosteus niger.</title>
        <authorList>
            <person name="Uniacke-Lowe S."/>
            <person name="Johnson C.N."/>
            <person name="Stanton C."/>
            <person name="Hill C."/>
            <person name="Ross P."/>
        </authorList>
    </citation>
    <scope>NUCLEOTIDE SEQUENCE [LARGE SCALE GENOMIC DNA]</scope>
    <source>
        <strain evidence="3 4">APC 3343</strain>
    </source>
</reference>
<dbReference type="RefSeq" id="WP_290205093.1">
    <property type="nucleotide sequence ID" value="NZ_JASDDK010000001.1"/>
</dbReference>
<accession>A0ABT7ZQV5</accession>
<feature type="chain" id="PRO_5047335068" evidence="1">
    <location>
        <begin position="25"/>
        <end position="185"/>
    </location>
</feature>
<dbReference type="InterPro" id="IPR025491">
    <property type="entry name" value="DUF4382"/>
</dbReference>
<dbReference type="PROSITE" id="PS51257">
    <property type="entry name" value="PROKAR_LIPOPROTEIN"/>
    <property type="match status" value="1"/>
</dbReference>
<feature type="signal peptide" evidence="1">
    <location>
        <begin position="1"/>
        <end position="24"/>
    </location>
</feature>